<dbReference type="FunFam" id="3.90.550.10:FF:000053">
    <property type="entry name" value="Polypeptide N-acetylgalactosaminyltransferase"/>
    <property type="match status" value="1"/>
</dbReference>
<dbReference type="Pfam" id="PF00652">
    <property type="entry name" value="Ricin_B_lectin"/>
    <property type="match status" value="1"/>
</dbReference>
<name>A0A6I8U0R0_AEDAE</name>
<dbReference type="InterPro" id="IPR045885">
    <property type="entry name" value="GalNAc-T"/>
</dbReference>
<dbReference type="GO" id="GO:0006493">
    <property type="term" value="P:protein O-linked glycosylation"/>
    <property type="evidence" value="ECO:0007669"/>
    <property type="project" value="TreeGrafter"/>
</dbReference>
<comment type="subcellular location">
    <subcellularLocation>
        <location evidence="2 13">Golgi apparatus membrane</location>
        <topology evidence="2 13">Single-pass type II membrane protein</topology>
    </subcellularLocation>
</comment>
<keyword evidence="7" id="KW-1133">Transmembrane helix</keyword>
<dbReference type="InterPro" id="IPR001173">
    <property type="entry name" value="Glyco_trans_2-like"/>
</dbReference>
<comment type="similarity">
    <text evidence="3 13">Belongs to the glycosyltransferase 2 family. GalNAc-T subfamily.</text>
</comment>
<dbReference type="Pfam" id="PF00535">
    <property type="entry name" value="Glycos_transf_2"/>
    <property type="match status" value="1"/>
</dbReference>
<protein>
    <recommendedName>
        <fullName evidence="13">Polypeptide N-acetylgalactosaminyltransferase</fullName>
        <ecNumber evidence="13">2.4.1.-</ecNumber>
    </recommendedName>
    <alternativeName>
        <fullName evidence="13">Protein-UDP acetylgalactosaminyltransferase</fullName>
    </alternativeName>
</protein>
<evidence type="ECO:0000259" key="14">
    <source>
        <dbReference type="SMART" id="SM00458"/>
    </source>
</evidence>
<dbReference type="EnsemblMetazoa" id="AAEL022849-RA">
    <property type="protein sequence ID" value="AAEL022849-PA"/>
    <property type="gene ID" value="AAEL022849"/>
</dbReference>
<gene>
    <name evidence="15" type="primary">5568577</name>
</gene>
<dbReference type="SMART" id="SM00458">
    <property type="entry name" value="RICIN"/>
    <property type="match status" value="1"/>
</dbReference>
<dbReference type="GO" id="GO:0004653">
    <property type="term" value="F:polypeptide N-acetylgalactosaminyltransferase activity"/>
    <property type="evidence" value="ECO:0007669"/>
    <property type="project" value="TreeGrafter"/>
</dbReference>
<comment type="cofactor">
    <cofactor evidence="1 13">
        <name>Mn(2+)</name>
        <dbReference type="ChEBI" id="CHEBI:29035"/>
    </cofactor>
</comment>
<keyword evidence="9" id="KW-0472">Membrane</keyword>
<keyword evidence="6" id="KW-0735">Signal-anchor</keyword>
<dbReference type="PANTHER" id="PTHR11675">
    <property type="entry name" value="N-ACETYLGALACTOSAMINYLTRANSFERASE"/>
    <property type="match status" value="1"/>
</dbReference>
<dbReference type="PANTHER" id="PTHR11675:SF131">
    <property type="entry name" value="POLYPEPTIDE N-ACETYLGALACTOSAMINYLTRANSFERASE 9-RELATED"/>
    <property type="match status" value="1"/>
</dbReference>
<dbReference type="InterPro" id="IPR029044">
    <property type="entry name" value="Nucleotide-diphossugar_trans"/>
</dbReference>
<keyword evidence="10 13" id="KW-1015">Disulfide bond</keyword>
<keyword evidence="11" id="KW-0325">Glycoprotein</keyword>
<evidence type="ECO:0000256" key="2">
    <source>
        <dbReference type="ARBA" id="ARBA00004323"/>
    </source>
</evidence>
<dbReference type="InterPro" id="IPR035992">
    <property type="entry name" value="Ricin_B-like_lectins"/>
</dbReference>
<evidence type="ECO:0000313" key="16">
    <source>
        <dbReference type="Proteomes" id="UP000008820"/>
    </source>
</evidence>
<feature type="domain" description="Ricin B lectin" evidence="14">
    <location>
        <begin position="446"/>
        <end position="561"/>
    </location>
</feature>
<dbReference type="Proteomes" id="UP000008820">
    <property type="component" value="Chromosome 3"/>
</dbReference>
<dbReference type="InterPro" id="IPR000772">
    <property type="entry name" value="Ricin_B_lectin"/>
</dbReference>
<keyword evidence="4" id="KW-0812">Transmembrane</keyword>
<evidence type="ECO:0000256" key="13">
    <source>
        <dbReference type="RuleBase" id="RU361242"/>
    </source>
</evidence>
<evidence type="ECO:0000256" key="1">
    <source>
        <dbReference type="ARBA" id="ARBA00001936"/>
    </source>
</evidence>
<keyword evidence="13" id="KW-0808">Transferase</keyword>
<evidence type="ECO:0000256" key="7">
    <source>
        <dbReference type="ARBA" id="ARBA00022989"/>
    </source>
</evidence>
<evidence type="ECO:0000256" key="12">
    <source>
        <dbReference type="ARBA" id="ARBA00023211"/>
    </source>
</evidence>
<dbReference type="GO" id="GO:0030246">
    <property type="term" value="F:carbohydrate binding"/>
    <property type="evidence" value="ECO:0007669"/>
    <property type="project" value="UniProtKB-KW"/>
</dbReference>
<dbReference type="OrthoDB" id="6119243at2759"/>
<dbReference type="PROSITE" id="PS50231">
    <property type="entry name" value="RICIN_B_LECTIN"/>
    <property type="match status" value="1"/>
</dbReference>
<dbReference type="InParanoid" id="A0A6I8U0R0"/>
<comment type="pathway">
    <text evidence="13">Protein modification; protein glycosylation.</text>
</comment>
<dbReference type="CDD" id="cd02510">
    <property type="entry name" value="pp-GalNAc-T"/>
    <property type="match status" value="1"/>
</dbReference>
<keyword evidence="13" id="KW-0328">Glycosyltransferase</keyword>
<evidence type="ECO:0000313" key="15">
    <source>
        <dbReference type="EnsemblMetazoa" id="AAEL022849-PA"/>
    </source>
</evidence>
<evidence type="ECO:0000256" key="3">
    <source>
        <dbReference type="ARBA" id="ARBA00005680"/>
    </source>
</evidence>
<dbReference type="SUPFAM" id="SSF53448">
    <property type="entry name" value="Nucleotide-diphospho-sugar transferases"/>
    <property type="match status" value="1"/>
</dbReference>
<keyword evidence="12 13" id="KW-0464">Manganese</keyword>
<keyword evidence="8 13" id="KW-0333">Golgi apparatus</keyword>
<evidence type="ECO:0000256" key="8">
    <source>
        <dbReference type="ARBA" id="ARBA00023034"/>
    </source>
</evidence>
<evidence type="ECO:0000256" key="11">
    <source>
        <dbReference type="ARBA" id="ARBA00023180"/>
    </source>
</evidence>
<keyword evidence="16" id="KW-1185">Reference proteome</keyword>
<dbReference type="UniPathway" id="UPA00378"/>
<evidence type="ECO:0000256" key="4">
    <source>
        <dbReference type="ARBA" id="ARBA00022692"/>
    </source>
</evidence>
<dbReference type="Gene3D" id="3.90.550.10">
    <property type="entry name" value="Spore Coat Polysaccharide Biosynthesis Protein SpsA, Chain A"/>
    <property type="match status" value="1"/>
</dbReference>
<dbReference type="EC" id="2.4.1.-" evidence="13"/>
<keyword evidence="5 13" id="KW-0430">Lectin</keyword>
<dbReference type="AlphaFoldDB" id="A0A6I8U0R0"/>
<organism evidence="15 16">
    <name type="scientific">Aedes aegypti</name>
    <name type="common">Yellowfever mosquito</name>
    <name type="synonym">Culex aegypti</name>
    <dbReference type="NCBI Taxonomy" id="7159"/>
    <lineage>
        <taxon>Eukaryota</taxon>
        <taxon>Metazoa</taxon>
        <taxon>Ecdysozoa</taxon>
        <taxon>Arthropoda</taxon>
        <taxon>Hexapoda</taxon>
        <taxon>Insecta</taxon>
        <taxon>Pterygota</taxon>
        <taxon>Neoptera</taxon>
        <taxon>Endopterygota</taxon>
        <taxon>Diptera</taxon>
        <taxon>Nematocera</taxon>
        <taxon>Culicoidea</taxon>
        <taxon>Culicidae</taxon>
        <taxon>Culicinae</taxon>
        <taxon>Aedini</taxon>
        <taxon>Aedes</taxon>
        <taxon>Stegomyia</taxon>
    </lineage>
</organism>
<accession>A0A6I8U0R0</accession>
<evidence type="ECO:0000256" key="6">
    <source>
        <dbReference type="ARBA" id="ARBA00022968"/>
    </source>
</evidence>
<dbReference type="SUPFAM" id="SSF50370">
    <property type="entry name" value="Ricin B-like lectins"/>
    <property type="match status" value="1"/>
</dbReference>
<sequence length="571" mass="65832">MRLSRFIKALFGGLLILASVALVLFAYYGSAATHEIVQSARSKLVSYLRVEDFRMQGLLLDDNDTLPPGDMGQPVKIEEPIHPDIRKQIDEGWSMQGLNQYASDLVSVFRRLPDIRDEWCKEPGRFLSELPPASIVIVFYNEAWSVLVRTVHSILDRTPPELIEEIVLVDDCSTLAHLKTQLDDYFRPLQKVRIVRAKQRQGLIRARILGAKSAKAEILTFVDAHCEVIVGWLEAQLDRVARDPKTIAIPSIDWIHEDTMALNAKSSQLYFGSFDWTVNFQWKSRSEKKVQAENPLEPFDTPVMAGGLFTIHKAFFEYLGWYDEGFETYGAENMELSFKAWMCGGSMQIVPCSRVAHIQKRGHPYISKTPGGYSVVRRNTIRMAEVWMDEYAQFYYESFGGPKYRDKFGNMSSRKELRQRLKCKSFRWYMENVFPEQFDPSKAVARGEFRNAENKGNQCLEWPPPLTERGVGGCHGRGGHQLWFLSADGEVTREDHCLDYDGNKLKMIRCHKMKGNQQWVFEEKTKHFKHVIFNRCLEWSDHKLKMSDCSESIAGQKWLLQHYNASNLKVT</sequence>
<reference evidence="15 16" key="1">
    <citation type="submission" date="2017-06" db="EMBL/GenBank/DDBJ databases">
        <title>Aedes aegypti genome working group (AGWG) sequencing and assembly.</title>
        <authorList>
            <consortium name="Aedes aegypti Genome Working Group (AGWG)"/>
            <person name="Matthews B.J."/>
        </authorList>
    </citation>
    <scope>NUCLEOTIDE SEQUENCE [LARGE SCALE GENOMIC DNA]</scope>
    <source>
        <strain evidence="15 16">LVP_AGWG</strain>
    </source>
</reference>
<evidence type="ECO:0000256" key="5">
    <source>
        <dbReference type="ARBA" id="ARBA00022734"/>
    </source>
</evidence>
<evidence type="ECO:0000256" key="10">
    <source>
        <dbReference type="ARBA" id="ARBA00023157"/>
    </source>
</evidence>
<proteinExistence type="inferred from homology"/>
<evidence type="ECO:0000256" key="9">
    <source>
        <dbReference type="ARBA" id="ARBA00023136"/>
    </source>
</evidence>
<dbReference type="Gene3D" id="2.80.10.50">
    <property type="match status" value="1"/>
</dbReference>
<reference evidence="15" key="2">
    <citation type="submission" date="2020-05" db="UniProtKB">
        <authorList>
            <consortium name="EnsemblMetazoa"/>
        </authorList>
    </citation>
    <scope>IDENTIFICATION</scope>
    <source>
        <strain evidence="15">LVP_AGWG</strain>
    </source>
</reference>
<dbReference type="GO" id="GO:0000139">
    <property type="term" value="C:Golgi membrane"/>
    <property type="evidence" value="ECO:0007669"/>
    <property type="project" value="UniProtKB-SubCell"/>
</dbReference>